<dbReference type="PANTHER" id="PTHR43736">
    <property type="entry name" value="ADP-RIBOSE PYROPHOSPHATASE"/>
    <property type="match status" value="1"/>
</dbReference>
<accession>A0A1F4ZVS5</accession>
<dbReference type="PROSITE" id="PS51462">
    <property type="entry name" value="NUDIX"/>
    <property type="match status" value="1"/>
</dbReference>
<dbReference type="InterPro" id="IPR000086">
    <property type="entry name" value="NUDIX_hydrolase_dom"/>
</dbReference>
<reference evidence="2 3" key="1">
    <citation type="journal article" date="2016" name="Nat. Commun.">
        <title>Thousands of microbial genomes shed light on interconnected biogeochemical processes in an aquifer system.</title>
        <authorList>
            <person name="Anantharaman K."/>
            <person name="Brown C.T."/>
            <person name="Hug L.A."/>
            <person name="Sharon I."/>
            <person name="Castelle C.J."/>
            <person name="Probst A.J."/>
            <person name="Thomas B.C."/>
            <person name="Singh A."/>
            <person name="Wilkins M.J."/>
            <person name="Karaoz U."/>
            <person name="Brodie E.L."/>
            <person name="Williams K.H."/>
            <person name="Hubbard S.S."/>
            <person name="Banfield J.F."/>
        </authorList>
    </citation>
    <scope>NUCLEOTIDE SEQUENCE [LARGE SCALE GENOMIC DNA]</scope>
</reference>
<proteinExistence type="predicted"/>
<name>A0A1F4ZVS5_9BACT</name>
<protein>
    <recommendedName>
        <fullName evidence="1">Nudix hydrolase domain-containing protein</fullName>
    </recommendedName>
</protein>
<feature type="domain" description="Nudix hydrolase" evidence="1">
    <location>
        <begin position="4"/>
        <end position="144"/>
    </location>
</feature>
<dbReference type="InterPro" id="IPR015797">
    <property type="entry name" value="NUDIX_hydrolase-like_dom_sf"/>
</dbReference>
<dbReference type="AlphaFoldDB" id="A0A1F4ZVS5"/>
<gene>
    <name evidence="2" type="ORF">A2397_03280</name>
</gene>
<dbReference type="PANTHER" id="PTHR43736:SF1">
    <property type="entry name" value="DIHYDRONEOPTERIN TRIPHOSPHATE DIPHOSPHATASE"/>
    <property type="match status" value="1"/>
</dbReference>
<organism evidence="2 3">
    <name type="scientific">Candidatus Amesbacteria bacterium RIFOXYB1_FULL_44_23</name>
    <dbReference type="NCBI Taxonomy" id="1797263"/>
    <lineage>
        <taxon>Bacteria</taxon>
        <taxon>Candidatus Amesiibacteriota</taxon>
    </lineage>
</organism>
<dbReference type="Gene3D" id="3.90.79.10">
    <property type="entry name" value="Nucleoside Triphosphate Pyrophosphohydrolase"/>
    <property type="match status" value="1"/>
</dbReference>
<dbReference type="Pfam" id="PF00293">
    <property type="entry name" value="NUDIX"/>
    <property type="match status" value="1"/>
</dbReference>
<evidence type="ECO:0000259" key="1">
    <source>
        <dbReference type="PROSITE" id="PS51462"/>
    </source>
</evidence>
<comment type="caution">
    <text evidence="2">The sequence shown here is derived from an EMBL/GenBank/DDBJ whole genome shotgun (WGS) entry which is preliminary data.</text>
</comment>
<sequence>MPEVLRFAQKGLVLSLDGQSLLVSKYLTSKYLPTKLENKFCLPGGQLEWGQNPDESFISEIREETGITVTPLLPFYVWTWVYNKEDTSKQIIAIARLALYASGQIVPPASEKETTIDVARWMPIAEVKTKLNKFVIDEQPAIQKFLGYQAHNPFTPI</sequence>
<dbReference type="Proteomes" id="UP000176424">
    <property type="component" value="Unassembled WGS sequence"/>
</dbReference>
<evidence type="ECO:0000313" key="2">
    <source>
        <dbReference type="EMBL" id="OGD10208.1"/>
    </source>
</evidence>
<dbReference type="EMBL" id="MEXR01000010">
    <property type="protein sequence ID" value="OGD10208.1"/>
    <property type="molecule type" value="Genomic_DNA"/>
</dbReference>
<evidence type="ECO:0000313" key="3">
    <source>
        <dbReference type="Proteomes" id="UP000176424"/>
    </source>
</evidence>
<dbReference type="SUPFAM" id="SSF55811">
    <property type="entry name" value="Nudix"/>
    <property type="match status" value="1"/>
</dbReference>